<keyword evidence="4" id="KW-1185">Reference proteome</keyword>
<feature type="transmembrane region" description="Helical" evidence="2">
    <location>
        <begin position="108"/>
        <end position="125"/>
    </location>
</feature>
<feature type="region of interest" description="Disordered" evidence="1">
    <location>
        <begin position="1"/>
        <end position="32"/>
    </location>
</feature>
<protein>
    <submittedName>
        <fullName evidence="3">Uncharacterized protein</fullName>
    </submittedName>
</protein>
<dbReference type="Proteomes" id="UP000237968">
    <property type="component" value="Unassembled WGS sequence"/>
</dbReference>
<keyword evidence="2" id="KW-0472">Membrane</keyword>
<proteinExistence type="predicted"/>
<feature type="transmembrane region" description="Helical" evidence="2">
    <location>
        <begin position="137"/>
        <end position="155"/>
    </location>
</feature>
<evidence type="ECO:0000256" key="2">
    <source>
        <dbReference type="SAM" id="Phobius"/>
    </source>
</evidence>
<organism evidence="3 4">
    <name type="scientific">Enhygromyxa salina</name>
    <dbReference type="NCBI Taxonomy" id="215803"/>
    <lineage>
        <taxon>Bacteria</taxon>
        <taxon>Pseudomonadati</taxon>
        <taxon>Myxococcota</taxon>
        <taxon>Polyangia</taxon>
        <taxon>Nannocystales</taxon>
        <taxon>Nannocystaceae</taxon>
        <taxon>Enhygromyxa</taxon>
    </lineage>
</organism>
<gene>
    <name evidence="3" type="ORF">ENSA5_27460</name>
</gene>
<dbReference type="AlphaFoldDB" id="A0A2S9Y7I6"/>
<evidence type="ECO:0000256" key="1">
    <source>
        <dbReference type="SAM" id="MobiDB-lite"/>
    </source>
</evidence>
<reference evidence="3 4" key="1">
    <citation type="submission" date="2018-03" db="EMBL/GenBank/DDBJ databases">
        <title>Draft Genome Sequences of the Obligatory Marine Myxobacteria Enhygromyxa salina SWB005.</title>
        <authorList>
            <person name="Poehlein A."/>
            <person name="Moghaddam J.A."/>
            <person name="Harms H."/>
            <person name="Alanjari M."/>
            <person name="Koenig G.M."/>
            <person name="Daniel R."/>
            <person name="Schaeberle T.F."/>
        </authorList>
    </citation>
    <scope>NUCLEOTIDE SEQUENCE [LARGE SCALE GENOMIC DNA]</scope>
    <source>
        <strain evidence="3 4">SWB005</strain>
    </source>
</reference>
<keyword evidence="2" id="KW-0812">Transmembrane</keyword>
<keyword evidence="2" id="KW-1133">Transmembrane helix</keyword>
<dbReference type="RefSeq" id="WP_146155677.1">
    <property type="nucleotide sequence ID" value="NZ_PVNK01000136.1"/>
</dbReference>
<comment type="caution">
    <text evidence="3">The sequence shown here is derived from an EMBL/GenBank/DDBJ whole genome shotgun (WGS) entry which is preliminary data.</text>
</comment>
<dbReference type="OrthoDB" id="5520050at2"/>
<name>A0A2S9Y7I6_9BACT</name>
<dbReference type="EMBL" id="PVNK01000136">
    <property type="protein sequence ID" value="PRQ01064.1"/>
    <property type="molecule type" value="Genomic_DNA"/>
</dbReference>
<accession>A0A2S9Y7I6</accession>
<sequence>MAPSPGKRSARKSTVGAGKSSNSRAKPPPLVDPEAVAAVREATTKTVHALTTAARALAGATAVSARWLWPRLARATVISAAALGRALSSSGAWLWTRRSGVARIGHRGLWWGALAILVLVGRALLSAEGDPELVEVALLWFGAGLSMSVLVLVSAPETRMRVAAFALASGHASLAALTWVAVVNA</sequence>
<evidence type="ECO:0000313" key="4">
    <source>
        <dbReference type="Proteomes" id="UP000237968"/>
    </source>
</evidence>
<feature type="transmembrane region" description="Helical" evidence="2">
    <location>
        <begin position="162"/>
        <end position="182"/>
    </location>
</feature>
<evidence type="ECO:0000313" key="3">
    <source>
        <dbReference type="EMBL" id="PRQ01064.1"/>
    </source>
</evidence>